<dbReference type="InterPro" id="IPR040267">
    <property type="entry name" value="EID1-like"/>
</dbReference>
<comment type="caution">
    <text evidence="1">The sequence shown here is derived from an EMBL/GenBank/DDBJ whole genome shotgun (WGS) entry which is preliminary data.</text>
</comment>
<gene>
    <name evidence="1" type="ORF">GIB67_019524</name>
</gene>
<proteinExistence type="predicted"/>
<dbReference type="OrthoDB" id="761790at2759"/>
<accession>A0A7J7N0L3</accession>
<dbReference type="Proteomes" id="UP000541444">
    <property type="component" value="Unassembled WGS sequence"/>
</dbReference>
<evidence type="ECO:0000313" key="1">
    <source>
        <dbReference type="EMBL" id="KAF6160584.1"/>
    </source>
</evidence>
<name>A0A7J7N0L3_9MAGN</name>
<dbReference type="EMBL" id="JACGCM010001161">
    <property type="protein sequence ID" value="KAF6160584.1"/>
    <property type="molecule type" value="Genomic_DNA"/>
</dbReference>
<keyword evidence="2" id="KW-1185">Reference proteome</keyword>
<organism evidence="1 2">
    <name type="scientific">Kingdonia uniflora</name>
    <dbReference type="NCBI Taxonomy" id="39325"/>
    <lineage>
        <taxon>Eukaryota</taxon>
        <taxon>Viridiplantae</taxon>
        <taxon>Streptophyta</taxon>
        <taxon>Embryophyta</taxon>
        <taxon>Tracheophyta</taxon>
        <taxon>Spermatophyta</taxon>
        <taxon>Magnoliopsida</taxon>
        <taxon>Ranunculales</taxon>
        <taxon>Circaeasteraceae</taxon>
        <taxon>Kingdonia</taxon>
    </lineage>
</organism>
<protein>
    <recommendedName>
        <fullName evidence="3">EID1-like F-box protein 3</fullName>
    </recommendedName>
</protein>
<dbReference type="PANTHER" id="PTHR31348:SF3">
    <property type="entry name" value="EID1-LIKE F-BOX PROTEIN 3"/>
    <property type="match status" value="1"/>
</dbReference>
<evidence type="ECO:0000313" key="2">
    <source>
        <dbReference type="Proteomes" id="UP000541444"/>
    </source>
</evidence>
<evidence type="ECO:0008006" key="3">
    <source>
        <dbReference type="Google" id="ProtNLM"/>
    </source>
</evidence>
<sequence>MNNNKTRSSRPDDDSGFSNERVLMLVFESINWDPHALCLTACVSRKHRAVANRILWRDLCVSRAPRMVSALVNGTQNGRGGEWHALAKLLFFCCGSAMPSQHFKLESPLPGHFAKASRFSKTSGQSFLRKRCEGDVLYVSDPCEHGVEAGNNNGDGLGVFRGVFKGFHKSRTRDWLIKRRVDLEERIRCPYCSAPVWSMTRAGLVPMSASKRLGSHHGGLEYFVCVNGHLHGICWLVPLSSDGDDITDDDNDEYRSGTLEKGNSSGEVVLIAIQ</sequence>
<reference evidence="1 2" key="1">
    <citation type="journal article" date="2020" name="IScience">
        <title>Genome Sequencing of the Endangered Kingdonia uniflora (Circaeasteraceae, Ranunculales) Reveals Potential Mechanisms of Evolutionary Specialization.</title>
        <authorList>
            <person name="Sun Y."/>
            <person name="Deng T."/>
            <person name="Zhang A."/>
            <person name="Moore M.J."/>
            <person name="Landis J.B."/>
            <person name="Lin N."/>
            <person name="Zhang H."/>
            <person name="Zhang X."/>
            <person name="Huang J."/>
            <person name="Zhang X."/>
            <person name="Sun H."/>
            <person name="Wang H."/>
        </authorList>
    </citation>
    <scope>NUCLEOTIDE SEQUENCE [LARGE SCALE GENOMIC DNA]</scope>
    <source>
        <strain evidence="1">TB1705</strain>
        <tissue evidence="1">Leaf</tissue>
    </source>
</reference>
<dbReference type="PANTHER" id="PTHR31348">
    <property type="entry name" value="EID1-LIKE F-BOX PROTEIN 2-RELATED"/>
    <property type="match status" value="1"/>
</dbReference>
<dbReference type="AlphaFoldDB" id="A0A7J7N0L3"/>